<dbReference type="Proteomes" id="UP001150569">
    <property type="component" value="Unassembled WGS sequence"/>
</dbReference>
<evidence type="ECO:0000256" key="4">
    <source>
        <dbReference type="PIRSR" id="PIRSR600542-1"/>
    </source>
</evidence>
<dbReference type="PANTHER" id="PTHR22589">
    <property type="entry name" value="CARNITINE O-ACYLTRANSFERASE"/>
    <property type="match status" value="1"/>
</dbReference>
<keyword evidence="7" id="KW-1185">Reference proteome</keyword>
<name>A0A9W8DSG3_9FUNG</name>
<dbReference type="InterPro" id="IPR039551">
    <property type="entry name" value="Cho/carn_acyl_trans"/>
</dbReference>
<dbReference type="OrthoDB" id="240216at2759"/>
<sequence>MLSHLIRPSRSALSGWRHVPRRLRHQTAEPELAFKTFQFQSQLPRLSVPDLEATTQRYLRTIQPINVDPARRAASEKAVAEFTKPGGLGPELQARLHAYDQSQPTSWLESLWLDKGYLEWREPIFVNVSWWAQFVDSPTLGVLQGAQHPAPGTFTENQIRRAAELTQSMTVFQRALDDQRIPPELARKVPQCMNQYRYLFGTTRIPDFPKDRLINQYPTTARHIMVLARDQIFAVDVLGPNGELLTPEAIARQLREVVRQVEALPQSEPAVGVLTTTNRDIWATERRRLIQAGASQNVANFEAIDSALFAVCLDDRVDPRTATDINVAKDHFFHNGDGRNRWMDKSMQVTVLNNGRAGLTGEHTGSDAAAPGGFMHLVLEREKKLAGGARAGGADDISVAPPRHLKWSVEPATITAIQEATARARSVTSQLATENLHYSEFGSQWIKGAKMSPDSFVQMALQLAYYRLHRQPCPTYETASTRTFFHGRTETCRSFSVESADFTHTMLNPEASVSAKAQSLTRALASHQEYMRAASSGNGVDRHLLGLRCMIQSPEEGAQATLFTDPAYMASMSFRISSSNLSPGTNFYGGFAPAVPDGYGSNYGVSADEIKLSISNWVGPDNGTSSADFKASLRQSFDEMRAVVEAAARQ</sequence>
<evidence type="ECO:0000259" key="5">
    <source>
        <dbReference type="Pfam" id="PF00755"/>
    </source>
</evidence>
<dbReference type="PANTHER" id="PTHR22589:SF107">
    <property type="entry name" value="CHOLINE_CARNITINE ACYLTRANSFERASE DOMAIN-CONTAINING PROTEIN"/>
    <property type="match status" value="1"/>
</dbReference>
<dbReference type="Gene3D" id="3.30.559.10">
    <property type="entry name" value="Chloramphenicol acetyltransferase-like domain"/>
    <property type="match status" value="1"/>
</dbReference>
<dbReference type="SUPFAM" id="SSF52777">
    <property type="entry name" value="CoA-dependent acyltransferases"/>
    <property type="match status" value="2"/>
</dbReference>
<dbReference type="InterPro" id="IPR023213">
    <property type="entry name" value="CAT-like_dom_sf"/>
</dbReference>
<gene>
    <name evidence="6" type="primary">CAT2_3</name>
    <name evidence="6" type="ORF">IWQ60_008279</name>
</gene>
<keyword evidence="3 6" id="KW-0012">Acyltransferase</keyword>
<dbReference type="AlphaFoldDB" id="A0A9W8DSG3"/>
<dbReference type="InterPro" id="IPR042231">
    <property type="entry name" value="Cho/carn_acyl_trans_2"/>
</dbReference>
<evidence type="ECO:0000256" key="1">
    <source>
        <dbReference type="ARBA" id="ARBA00005232"/>
    </source>
</evidence>
<evidence type="ECO:0000256" key="3">
    <source>
        <dbReference type="ARBA" id="ARBA00023315"/>
    </source>
</evidence>
<organism evidence="6 7">
    <name type="scientific">Tieghemiomyces parasiticus</name>
    <dbReference type="NCBI Taxonomy" id="78921"/>
    <lineage>
        <taxon>Eukaryota</taxon>
        <taxon>Fungi</taxon>
        <taxon>Fungi incertae sedis</taxon>
        <taxon>Zoopagomycota</taxon>
        <taxon>Kickxellomycotina</taxon>
        <taxon>Dimargaritomycetes</taxon>
        <taxon>Dimargaritales</taxon>
        <taxon>Dimargaritaceae</taxon>
        <taxon>Tieghemiomyces</taxon>
    </lineage>
</organism>
<dbReference type="EMBL" id="JANBPT010000607">
    <property type="protein sequence ID" value="KAJ1915919.1"/>
    <property type="molecule type" value="Genomic_DNA"/>
</dbReference>
<dbReference type="GO" id="GO:0004092">
    <property type="term" value="F:carnitine O-acetyltransferase activity"/>
    <property type="evidence" value="ECO:0007669"/>
    <property type="project" value="UniProtKB-EC"/>
</dbReference>
<proteinExistence type="inferred from homology"/>
<reference evidence="6" key="1">
    <citation type="submission" date="2022-07" db="EMBL/GenBank/DDBJ databases">
        <title>Phylogenomic reconstructions and comparative analyses of Kickxellomycotina fungi.</title>
        <authorList>
            <person name="Reynolds N.K."/>
            <person name="Stajich J.E."/>
            <person name="Barry K."/>
            <person name="Grigoriev I.V."/>
            <person name="Crous P."/>
            <person name="Smith M.E."/>
        </authorList>
    </citation>
    <scope>NUCLEOTIDE SEQUENCE</scope>
    <source>
        <strain evidence="6">RSA 861</strain>
    </source>
</reference>
<protein>
    <submittedName>
        <fullName evidence="6">Carnitine O-acetyltransferase mitochondrial</fullName>
        <ecNumber evidence="6">2.3.1.7</ecNumber>
    </submittedName>
</protein>
<comment type="similarity">
    <text evidence="1">Belongs to the carnitine/choline acetyltransferase family.</text>
</comment>
<dbReference type="Gene3D" id="3.30.559.70">
    <property type="entry name" value="Choline/Carnitine o-acyltransferase, domain 2"/>
    <property type="match status" value="1"/>
</dbReference>
<evidence type="ECO:0000256" key="2">
    <source>
        <dbReference type="ARBA" id="ARBA00022679"/>
    </source>
</evidence>
<keyword evidence="2 6" id="KW-0808">Transferase</keyword>
<evidence type="ECO:0000313" key="6">
    <source>
        <dbReference type="EMBL" id="KAJ1915919.1"/>
    </source>
</evidence>
<dbReference type="InterPro" id="IPR000542">
    <property type="entry name" value="Carn_acyl_trans"/>
</dbReference>
<dbReference type="Pfam" id="PF00755">
    <property type="entry name" value="Carn_acyltransf"/>
    <property type="match status" value="1"/>
</dbReference>
<evidence type="ECO:0000313" key="7">
    <source>
        <dbReference type="Proteomes" id="UP001150569"/>
    </source>
</evidence>
<feature type="domain" description="Choline/carnitine acyltransferase" evidence="5">
    <location>
        <begin position="46"/>
        <end position="635"/>
    </location>
</feature>
<comment type="caution">
    <text evidence="6">The sequence shown here is derived from an EMBL/GenBank/DDBJ whole genome shotgun (WGS) entry which is preliminary data.</text>
</comment>
<accession>A0A9W8DSG3</accession>
<feature type="active site" description="Proton acceptor" evidence="4">
    <location>
        <position position="363"/>
    </location>
</feature>
<dbReference type="EC" id="2.3.1.7" evidence="6"/>